<keyword evidence="2" id="KW-1185">Reference proteome</keyword>
<gene>
    <name evidence="1" type="ORF">FE263_11680</name>
</gene>
<dbReference type="Proteomes" id="UP000305654">
    <property type="component" value="Unassembled WGS sequence"/>
</dbReference>
<comment type="caution">
    <text evidence="1">The sequence shown here is derived from an EMBL/GenBank/DDBJ whole genome shotgun (WGS) entry which is preliminary data.</text>
</comment>
<dbReference type="RefSeq" id="WP_138326147.1">
    <property type="nucleotide sequence ID" value="NZ_VCDI01000003.1"/>
</dbReference>
<name>A0A5R9JBB9_9PROT</name>
<proteinExistence type="predicted"/>
<dbReference type="AlphaFoldDB" id="A0A5R9JBB9"/>
<accession>A0A5R9JBB9</accession>
<organism evidence="1 2">
    <name type="scientific">Lichenicoccus roseus</name>
    <dbReference type="NCBI Taxonomy" id="2683649"/>
    <lineage>
        <taxon>Bacteria</taxon>
        <taxon>Pseudomonadati</taxon>
        <taxon>Pseudomonadota</taxon>
        <taxon>Alphaproteobacteria</taxon>
        <taxon>Acetobacterales</taxon>
        <taxon>Acetobacteraceae</taxon>
        <taxon>Lichenicoccus</taxon>
    </lineage>
</organism>
<dbReference type="EMBL" id="VCDI01000003">
    <property type="protein sequence ID" value="TLU72686.1"/>
    <property type="molecule type" value="Genomic_DNA"/>
</dbReference>
<protein>
    <submittedName>
        <fullName evidence="1">Uncharacterized protein</fullName>
    </submittedName>
</protein>
<evidence type="ECO:0000313" key="1">
    <source>
        <dbReference type="EMBL" id="TLU72686.1"/>
    </source>
</evidence>
<sequence length="181" mass="18235">MNFFSGWIGYGVSVAGGALLEPVDPVYARRPILFSPLQNGTSFDIGSGTCGPSSTSWGTLAFAGVFDAAVAGNLLLWWPLLLPTSVPASSTYTTGPRANTLVFRSLREGPDVVTYPGGSIPAVMPNGTQVTAGVALQVAGGVLAAVPFVFGASVVMSQLPAASATGGSGQLWNDGGVVAVS</sequence>
<evidence type="ECO:0000313" key="2">
    <source>
        <dbReference type="Proteomes" id="UP000305654"/>
    </source>
</evidence>
<reference evidence="1 2" key="1">
    <citation type="submission" date="2019-05" db="EMBL/GenBank/DDBJ databases">
        <authorList>
            <person name="Pankratov T."/>
            <person name="Grouzdev D."/>
        </authorList>
    </citation>
    <scope>NUCLEOTIDE SEQUENCE [LARGE SCALE GENOMIC DNA]</scope>
    <source>
        <strain evidence="1 2">KEBCLARHB70R</strain>
    </source>
</reference>